<dbReference type="CDD" id="cd17318">
    <property type="entry name" value="MFS_SLC17"/>
    <property type="match status" value="1"/>
</dbReference>
<dbReference type="EnsemblMetazoa" id="CapteT209782">
    <property type="protein sequence ID" value="CapteP209782"/>
    <property type="gene ID" value="CapteG209782"/>
</dbReference>
<evidence type="ECO:0000256" key="14">
    <source>
        <dbReference type="ARBA" id="ARBA00023329"/>
    </source>
</evidence>
<comment type="catalytic activity">
    <reaction evidence="17">
        <text>N-acetylneuraminate(in) + H(+)(in) = N-acetylneuraminate(out) + H(+)(out)</text>
        <dbReference type="Rhea" id="RHEA:28987"/>
        <dbReference type="ChEBI" id="CHEBI:15378"/>
        <dbReference type="ChEBI" id="CHEBI:35418"/>
    </reaction>
    <physiologicalReaction direction="right-to-left" evidence="17">
        <dbReference type="Rhea" id="RHEA:28989"/>
    </physiologicalReaction>
</comment>
<evidence type="ECO:0000256" key="19">
    <source>
        <dbReference type="ARBA" id="ARBA00051447"/>
    </source>
</evidence>
<dbReference type="GO" id="GO:0015293">
    <property type="term" value="F:symporter activity"/>
    <property type="evidence" value="ECO:0007669"/>
    <property type="project" value="UniProtKB-KW"/>
</dbReference>
<evidence type="ECO:0000256" key="3">
    <source>
        <dbReference type="ARBA" id="ARBA00004638"/>
    </source>
</evidence>
<dbReference type="GO" id="GO:0046942">
    <property type="term" value="P:carboxylic acid transport"/>
    <property type="evidence" value="ECO:0007669"/>
    <property type="project" value="UniProtKB-ARBA"/>
</dbReference>
<feature type="transmembrane region" description="Helical" evidence="26">
    <location>
        <begin position="349"/>
        <end position="365"/>
    </location>
</feature>
<evidence type="ECO:0000256" key="21">
    <source>
        <dbReference type="ARBA" id="ARBA00056891"/>
    </source>
</evidence>
<evidence type="ECO:0000256" key="2">
    <source>
        <dbReference type="ARBA" id="ARBA00004554"/>
    </source>
</evidence>
<feature type="transmembrane region" description="Helical" evidence="26">
    <location>
        <begin position="309"/>
        <end position="329"/>
    </location>
</feature>
<keyword evidence="9 26" id="KW-1133">Transmembrane helix</keyword>
<feature type="transmembrane region" description="Helical" evidence="26">
    <location>
        <begin position="138"/>
        <end position="162"/>
    </location>
</feature>
<dbReference type="OMA" id="MSYAIPN"/>
<evidence type="ECO:0000256" key="16">
    <source>
        <dbReference type="ARBA" id="ARBA00050554"/>
    </source>
</evidence>
<evidence type="ECO:0000256" key="4">
    <source>
        <dbReference type="ARBA" id="ARBA00004656"/>
    </source>
</evidence>
<keyword evidence="13" id="KW-0458">Lysosome</keyword>
<evidence type="ECO:0000256" key="23">
    <source>
        <dbReference type="ARBA" id="ARBA00080244"/>
    </source>
</evidence>
<evidence type="ECO:0000256" key="12">
    <source>
        <dbReference type="ARBA" id="ARBA00023180"/>
    </source>
</evidence>
<comment type="subcellular location">
    <subcellularLocation>
        <location evidence="2">Basolateral cell membrane</location>
        <topology evidence="2">Multi-pass membrane protein</topology>
    </subcellularLocation>
    <subcellularLocation>
        <location evidence="3">Cytoplasmic vesicle</location>
        <location evidence="3">Secretory vesicle membrane</location>
        <topology evidence="3">Multi-pass membrane protein</topology>
    </subcellularLocation>
    <subcellularLocation>
        <location evidence="1">Cytoplasmic vesicle</location>
        <location evidence="1">Secretory vesicle</location>
        <location evidence="1">Synaptic vesicle membrane</location>
    </subcellularLocation>
    <subcellularLocation>
        <location evidence="4">Lysosome membrane</location>
    </subcellularLocation>
</comment>
<keyword evidence="8" id="KW-0769">Symport</keyword>
<dbReference type="OrthoDB" id="2985014at2759"/>
<comment type="catalytic activity">
    <reaction evidence="18">
        <text>N-acetyl-L-aspartyl-L-glutamate(out) = N-acetyl-L-aspartyl-L-glutamate(in)</text>
        <dbReference type="Rhea" id="RHEA:72599"/>
        <dbReference type="ChEBI" id="CHEBI:76931"/>
    </reaction>
    <physiologicalReaction direction="left-to-right" evidence="18">
        <dbReference type="Rhea" id="RHEA:72600"/>
    </physiologicalReaction>
</comment>
<comment type="catalytic activity">
    <reaction evidence="19">
        <text>L-glutamate(out) = L-glutamate(in)</text>
        <dbReference type="Rhea" id="RHEA:66336"/>
        <dbReference type="ChEBI" id="CHEBI:29985"/>
    </reaction>
    <physiologicalReaction direction="left-to-right" evidence="19">
        <dbReference type="Rhea" id="RHEA:66337"/>
    </physiologicalReaction>
</comment>
<evidence type="ECO:0000256" key="24">
    <source>
        <dbReference type="ARBA" id="ARBA00081195"/>
    </source>
</evidence>
<evidence type="ECO:0000256" key="11">
    <source>
        <dbReference type="ARBA" id="ARBA00023136"/>
    </source>
</evidence>
<dbReference type="GO" id="GO:0016323">
    <property type="term" value="C:basolateral plasma membrane"/>
    <property type="evidence" value="ECO:0007669"/>
    <property type="project" value="UniProtKB-SubCell"/>
</dbReference>
<dbReference type="PANTHER" id="PTHR11662">
    <property type="entry name" value="SOLUTE CARRIER FAMILY 17"/>
    <property type="match status" value="1"/>
</dbReference>
<comment type="function">
    <text evidence="21">Receptor for CM101, a polysaccharide produced by group B Streptococcus with antipathoangiogenic properties.</text>
</comment>
<accession>R7T829</accession>
<dbReference type="PANTHER" id="PTHR11662:SF399">
    <property type="entry name" value="FI19708P1-RELATED"/>
    <property type="match status" value="1"/>
</dbReference>
<evidence type="ECO:0000313" key="30">
    <source>
        <dbReference type="Proteomes" id="UP000014760"/>
    </source>
</evidence>
<evidence type="ECO:0000256" key="13">
    <source>
        <dbReference type="ARBA" id="ARBA00023228"/>
    </source>
</evidence>
<evidence type="ECO:0000256" key="8">
    <source>
        <dbReference type="ARBA" id="ARBA00022847"/>
    </source>
</evidence>
<dbReference type="AlphaFoldDB" id="R7T829"/>
<evidence type="ECO:0000256" key="1">
    <source>
        <dbReference type="ARBA" id="ARBA00004432"/>
    </source>
</evidence>
<keyword evidence="10" id="KW-0770">Synapse</keyword>
<keyword evidence="11 26" id="KW-0472">Membrane</keyword>
<evidence type="ECO:0000256" key="10">
    <source>
        <dbReference type="ARBA" id="ARBA00023018"/>
    </source>
</evidence>
<reference evidence="28 30" key="2">
    <citation type="journal article" date="2013" name="Nature">
        <title>Insights into bilaterian evolution from three spiralian genomes.</title>
        <authorList>
            <person name="Simakov O."/>
            <person name="Marletaz F."/>
            <person name="Cho S.J."/>
            <person name="Edsinger-Gonzales E."/>
            <person name="Havlak P."/>
            <person name="Hellsten U."/>
            <person name="Kuo D.H."/>
            <person name="Larsson T."/>
            <person name="Lv J."/>
            <person name="Arendt D."/>
            <person name="Savage R."/>
            <person name="Osoegawa K."/>
            <person name="de Jong P."/>
            <person name="Grimwood J."/>
            <person name="Chapman J.A."/>
            <person name="Shapiro H."/>
            <person name="Aerts A."/>
            <person name="Otillar R.P."/>
            <person name="Terry A.Y."/>
            <person name="Boore J.L."/>
            <person name="Grigoriev I.V."/>
            <person name="Lindberg D.R."/>
            <person name="Seaver E.C."/>
            <person name="Weisblat D.A."/>
            <person name="Putnam N.H."/>
            <person name="Rokhsar D.S."/>
        </authorList>
    </citation>
    <scope>NUCLEOTIDE SEQUENCE</scope>
    <source>
        <strain evidence="28 30">I ESC-2004</strain>
    </source>
</reference>
<feature type="domain" description="Major facilitator superfamily (MFS) profile" evidence="27">
    <location>
        <begin position="13"/>
        <end position="463"/>
    </location>
</feature>
<feature type="transmembrane region" description="Helical" evidence="26">
    <location>
        <begin position="174"/>
        <end position="195"/>
    </location>
</feature>
<dbReference type="GO" id="GO:0030672">
    <property type="term" value="C:synaptic vesicle membrane"/>
    <property type="evidence" value="ECO:0007669"/>
    <property type="project" value="UniProtKB-SubCell"/>
</dbReference>
<comment type="catalytic activity">
    <reaction evidence="15">
        <text>2 nitrate(out) + H(+)(out) = 2 nitrate(in) + H(+)(in)</text>
        <dbReference type="Rhea" id="RHEA:71539"/>
        <dbReference type="ChEBI" id="CHEBI:15378"/>
        <dbReference type="ChEBI" id="CHEBI:17632"/>
    </reaction>
    <physiologicalReaction direction="left-to-right" evidence="15">
        <dbReference type="Rhea" id="RHEA:71540"/>
    </physiologicalReaction>
</comment>
<name>R7T829_CAPTE</name>
<dbReference type="PROSITE" id="PS50850">
    <property type="entry name" value="MFS"/>
    <property type="match status" value="1"/>
</dbReference>
<dbReference type="InterPro" id="IPR050382">
    <property type="entry name" value="MFS_Na/Anion_cotransporter"/>
</dbReference>
<evidence type="ECO:0000256" key="18">
    <source>
        <dbReference type="ARBA" id="ARBA00051403"/>
    </source>
</evidence>
<dbReference type="InterPro" id="IPR011701">
    <property type="entry name" value="MFS"/>
</dbReference>
<dbReference type="FunFam" id="1.20.1250.20:FF:000003">
    <property type="entry name" value="Solute carrier family 17 member 3"/>
    <property type="match status" value="1"/>
</dbReference>
<evidence type="ECO:0000256" key="6">
    <source>
        <dbReference type="ARBA" id="ARBA00022475"/>
    </source>
</evidence>
<keyword evidence="14" id="KW-0968">Cytoplasmic vesicle</keyword>
<gene>
    <name evidence="28" type="ORF">CAPTEDRAFT_209782</name>
</gene>
<evidence type="ECO:0000256" key="15">
    <source>
        <dbReference type="ARBA" id="ARBA00050101"/>
    </source>
</evidence>
<dbReference type="GO" id="GO:0005765">
    <property type="term" value="C:lysosomal membrane"/>
    <property type="evidence" value="ECO:0007669"/>
    <property type="project" value="UniProtKB-SubCell"/>
</dbReference>
<dbReference type="HOGENOM" id="CLU_001265_5_0_1"/>
<dbReference type="InterPro" id="IPR020846">
    <property type="entry name" value="MFS_dom"/>
</dbReference>
<dbReference type="EMBL" id="AMQN01003594">
    <property type="status" value="NOT_ANNOTATED_CDS"/>
    <property type="molecule type" value="Genomic_DNA"/>
</dbReference>
<evidence type="ECO:0000256" key="22">
    <source>
        <dbReference type="ARBA" id="ARBA00069713"/>
    </source>
</evidence>
<feature type="transmembrane region" description="Helical" evidence="26">
    <location>
        <begin position="270"/>
        <end position="289"/>
    </location>
</feature>
<dbReference type="EMBL" id="KB312243">
    <property type="protein sequence ID" value="ELT87580.1"/>
    <property type="molecule type" value="Genomic_DNA"/>
</dbReference>
<dbReference type="Proteomes" id="UP000014760">
    <property type="component" value="Unassembled WGS sequence"/>
</dbReference>
<organism evidence="28">
    <name type="scientific">Capitella teleta</name>
    <name type="common">Polychaete worm</name>
    <dbReference type="NCBI Taxonomy" id="283909"/>
    <lineage>
        <taxon>Eukaryota</taxon>
        <taxon>Metazoa</taxon>
        <taxon>Spiralia</taxon>
        <taxon>Lophotrochozoa</taxon>
        <taxon>Annelida</taxon>
        <taxon>Polychaeta</taxon>
        <taxon>Sedentaria</taxon>
        <taxon>Scolecida</taxon>
        <taxon>Capitellidae</taxon>
        <taxon>Capitella</taxon>
    </lineage>
</organism>
<dbReference type="Pfam" id="PF07690">
    <property type="entry name" value="MFS_1"/>
    <property type="match status" value="1"/>
</dbReference>
<dbReference type="STRING" id="283909.R7T829"/>
<keyword evidence="30" id="KW-1185">Reference proteome</keyword>
<evidence type="ECO:0000313" key="28">
    <source>
        <dbReference type="EMBL" id="ELT87580.1"/>
    </source>
</evidence>
<keyword evidence="7 26" id="KW-0812">Transmembrane</keyword>
<dbReference type="GO" id="GO:0006820">
    <property type="term" value="P:monoatomic anion transport"/>
    <property type="evidence" value="ECO:0007669"/>
    <property type="project" value="TreeGrafter"/>
</dbReference>
<reference evidence="30" key="1">
    <citation type="submission" date="2012-12" db="EMBL/GenBank/DDBJ databases">
        <authorList>
            <person name="Hellsten U."/>
            <person name="Grimwood J."/>
            <person name="Chapman J.A."/>
            <person name="Shapiro H."/>
            <person name="Aerts A."/>
            <person name="Otillar R.P."/>
            <person name="Terry A.Y."/>
            <person name="Boore J.L."/>
            <person name="Simakov O."/>
            <person name="Marletaz F."/>
            <person name="Cho S.-J."/>
            <person name="Edsinger-Gonzales E."/>
            <person name="Havlak P."/>
            <person name="Kuo D.-H."/>
            <person name="Larsson T."/>
            <person name="Lv J."/>
            <person name="Arendt D."/>
            <person name="Savage R."/>
            <person name="Osoegawa K."/>
            <person name="de Jong P."/>
            <person name="Lindberg D.R."/>
            <person name="Seaver E.C."/>
            <person name="Weisblat D.A."/>
            <person name="Putnam N.H."/>
            <person name="Grigoriev I.V."/>
            <person name="Rokhsar D.S."/>
        </authorList>
    </citation>
    <scope>NUCLEOTIDE SEQUENCE</scope>
    <source>
        <strain evidence="30">I ESC-2004</strain>
    </source>
</reference>
<feature type="transmembrane region" description="Helical" evidence="26">
    <location>
        <begin position="439"/>
        <end position="458"/>
    </location>
</feature>
<keyword evidence="6" id="KW-1003">Cell membrane</keyword>
<keyword evidence="5" id="KW-0813">Transport</keyword>
<evidence type="ECO:0000256" key="26">
    <source>
        <dbReference type="SAM" id="Phobius"/>
    </source>
</evidence>
<feature type="transmembrane region" description="Helical" evidence="26">
    <location>
        <begin position="207"/>
        <end position="226"/>
    </location>
</feature>
<feature type="transmembrane region" description="Helical" evidence="26">
    <location>
        <begin position="86"/>
        <end position="107"/>
    </location>
</feature>
<feature type="transmembrane region" description="Helical" evidence="26">
    <location>
        <begin position="403"/>
        <end position="427"/>
    </location>
</feature>
<evidence type="ECO:0000256" key="9">
    <source>
        <dbReference type="ARBA" id="ARBA00022989"/>
    </source>
</evidence>
<evidence type="ECO:0000256" key="20">
    <source>
        <dbReference type="ARBA" id="ARBA00051612"/>
    </source>
</evidence>
<feature type="transmembrane region" description="Helical" evidence="26">
    <location>
        <begin position="114"/>
        <end position="132"/>
    </location>
</feature>
<dbReference type="FunFam" id="1.20.1250.20:FF:000067">
    <property type="entry name" value="sialin isoform X2"/>
    <property type="match status" value="1"/>
</dbReference>
<proteinExistence type="predicted"/>
<dbReference type="InterPro" id="IPR036259">
    <property type="entry name" value="MFS_trans_sf"/>
</dbReference>
<dbReference type="SUPFAM" id="SSF103473">
    <property type="entry name" value="MFS general substrate transporter"/>
    <property type="match status" value="1"/>
</dbReference>
<evidence type="ECO:0000259" key="27">
    <source>
        <dbReference type="PROSITE" id="PS50850"/>
    </source>
</evidence>
<evidence type="ECO:0000256" key="5">
    <source>
        <dbReference type="ARBA" id="ARBA00022448"/>
    </source>
</evidence>
<reference evidence="29" key="3">
    <citation type="submission" date="2015-06" db="UniProtKB">
        <authorList>
            <consortium name="EnsemblMetazoa"/>
        </authorList>
    </citation>
    <scope>IDENTIFICATION</scope>
</reference>
<feature type="transmembrane region" description="Helical" evidence="26">
    <location>
        <begin position="371"/>
        <end position="391"/>
    </location>
</feature>
<evidence type="ECO:0000256" key="7">
    <source>
        <dbReference type="ARBA" id="ARBA00022692"/>
    </source>
</evidence>
<keyword evidence="12" id="KW-0325">Glycoprotein</keyword>
<evidence type="ECO:0000313" key="29">
    <source>
        <dbReference type="EnsemblMetazoa" id="CapteP209782"/>
    </source>
</evidence>
<evidence type="ECO:0000256" key="25">
    <source>
        <dbReference type="ARBA" id="ARBA00081925"/>
    </source>
</evidence>
<evidence type="ECO:0000256" key="17">
    <source>
        <dbReference type="ARBA" id="ARBA00050625"/>
    </source>
</evidence>
<sequence length="491" mass="54318">MTSCRVTLALLTSVGYAFVYILRVDLSVAIVCMVKDPFINSTLDNNSVSIDNYSDYSDGCGGQAGLGSSPSPYKGEFEWNKEMRGIILGSFFYGYILTQVPGGWLTVRFGPKKVFGVAMVINVMATILTPIAARVSVYLVLVLRVLLGLCQGVCFPASHHMWGRWAPPLERSKLVSFSYAGTIFGTVVALSLSGFLCSVEFAGGWPLIFYIYGGACAVWCVAWFYLMHDTPMKHPRITQKERNLITSEVGAAVYHKSTHVPWKHIFKSPATWAIVTAHVCNNWGSYTVLTSIPMYMKEVLYFDMKSNGLLSAVPYMVMYVVSIFAGWFADFLRQRRILRTVTVRKMWQCISFWPPGVCIAAMGFMSCEHRYVSVMLLSATIALTAFGRSAYSVNHVDIAPRYGGALFSLSNTVATFPGFISPAVVAALTPNGSQAEWKIVFFSCGAVYAIGGVIYIIFARADVQSWATPSEIDDINIGEEELKEELKELRD</sequence>
<comment type="catalytic activity">
    <reaction evidence="16">
        <text>L-aspartate(out) = L-aspartate(in)</text>
        <dbReference type="Rhea" id="RHEA:66332"/>
        <dbReference type="ChEBI" id="CHEBI:29991"/>
    </reaction>
    <physiologicalReaction direction="left-to-right" evidence="16">
        <dbReference type="Rhea" id="RHEA:66333"/>
    </physiologicalReaction>
</comment>
<dbReference type="Gene3D" id="1.20.1250.20">
    <property type="entry name" value="MFS general substrate transporter like domains"/>
    <property type="match status" value="2"/>
</dbReference>
<comment type="catalytic activity">
    <reaction evidence="20">
        <text>D-glucuronate(out) + H(+)(out) = D-glucuronate(in) + H(+)(in)</text>
        <dbReference type="Rhea" id="RHEA:72591"/>
        <dbReference type="ChEBI" id="CHEBI:15378"/>
        <dbReference type="ChEBI" id="CHEBI:58720"/>
    </reaction>
    <physiologicalReaction direction="left-to-right" evidence="20">
        <dbReference type="Rhea" id="RHEA:72592"/>
    </physiologicalReaction>
</comment>
<protein>
    <recommendedName>
        <fullName evidence="22">Sialin</fullName>
    </recommendedName>
    <alternativeName>
        <fullName evidence="25">H(+)/nitrate cotransporter</fullName>
    </alternativeName>
    <alternativeName>
        <fullName evidence="23">H(+)/sialic acid cotransporter</fullName>
    </alternativeName>
    <alternativeName>
        <fullName evidence="24">Vesicular excitatory amino acid transporter</fullName>
    </alternativeName>
</protein>